<gene>
    <name evidence="1" type="ORF">JR316_0011404</name>
</gene>
<evidence type="ECO:0000313" key="1">
    <source>
        <dbReference type="EMBL" id="KAH9475844.1"/>
    </source>
</evidence>
<sequence length="415" mass="46420">MTTTTLQSAALTEILRRGGPILGTLNELYNINININNINTNTNNINNSNNSDIDCGVAVKGNEDKDNINKPSPSPSPILSDWMAHIPDETPIVRMNLPGTHDTCTWNYTPEVQESLKRYTGPIPDSKIYRCQHRSIFRMLNDGIRVLDLRYAWNPDLESIGFYHSKALLSPTTQLQDVLFGLYTWLDLHRTETILVSMNYEPGTITGTISWSDDARLQEALYDILMGGLARRYWVRSNGSLGTLGEARGKLILIQRFDFTLLPEHMTERIGIHLDPGHWIVNGKNTALEYGAGKVAYIQDYYKIDPSSDSHPSSCITDKLHTVLAHLERAIDPALHPDQLYISFASASFRAEEPSLTPQVYALGDGKDTAGVNQRLLSWLHEHQGRRFGIVLLDFYDGVPSLVEAIIGLGQTSDT</sequence>
<organism evidence="1 2">
    <name type="scientific">Psilocybe cubensis</name>
    <name type="common">Psychedelic mushroom</name>
    <name type="synonym">Stropharia cubensis</name>
    <dbReference type="NCBI Taxonomy" id="181762"/>
    <lineage>
        <taxon>Eukaryota</taxon>
        <taxon>Fungi</taxon>
        <taxon>Dikarya</taxon>
        <taxon>Basidiomycota</taxon>
        <taxon>Agaricomycotina</taxon>
        <taxon>Agaricomycetes</taxon>
        <taxon>Agaricomycetidae</taxon>
        <taxon>Agaricales</taxon>
        <taxon>Agaricineae</taxon>
        <taxon>Strophariaceae</taxon>
        <taxon>Psilocybe</taxon>
    </lineage>
</organism>
<reference evidence="1" key="1">
    <citation type="submission" date="2021-10" db="EMBL/GenBank/DDBJ databases">
        <title>Psilocybe cubensis genome.</title>
        <authorList>
            <person name="Mckernan K.J."/>
            <person name="Crawford S."/>
            <person name="Trippe A."/>
            <person name="Kane L.T."/>
            <person name="Mclaughlin S."/>
        </authorList>
    </citation>
    <scope>NUCLEOTIDE SEQUENCE</scope>
    <source>
        <strain evidence="1">MGC-MH-2018</strain>
    </source>
</reference>
<dbReference type="Proteomes" id="UP000664032">
    <property type="component" value="Unassembled WGS sequence"/>
</dbReference>
<proteinExistence type="predicted"/>
<name>A0ACB8GK25_PSICU</name>
<accession>A0ACB8GK25</accession>
<evidence type="ECO:0000313" key="2">
    <source>
        <dbReference type="Proteomes" id="UP000664032"/>
    </source>
</evidence>
<protein>
    <submittedName>
        <fullName evidence="1">1-phosphatidylinositol phosphodiesterase</fullName>
    </submittedName>
</protein>
<comment type="caution">
    <text evidence="1">The sequence shown here is derived from an EMBL/GenBank/DDBJ whole genome shotgun (WGS) entry which is preliminary data.</text>
</comment>
<dbReference type="EMBL" id="JAFIQS020000011">
    <property type="protein sequence ID" value="KAH9475844.1"/>
    <property type="molecule type" value="Genomic_DNA"/>
</dbReference>
<keyword evidence="2" id="KW-1185">Reference proteome</keyword>